<dbReference type="RefSeq" id="WP_192902854.1">
    <property type="nucleotide sequence ID" value="NZ_QFFZ01000014.1"/>
</dbReference>
<sequence length="381" mass="39974">MQKRFIVALLAVSLSCSLLLSGCGKNTATQGTGGRNMAVPVAVQPASRADVAKELVASGQLLGEQSVVVSPKISGKVASVNVELGSVVSAGSVLFRLDDSDIQAQVQQAEANVAVMEARKIVAEQNLENAAKQFARYKQLYEQGVISADTFDTYSLKLDQASSGESAANLAQAQASLSYQQNQLANTVITAPFSGEVASKNVDIGGMVNSSTQAVTLVNLDRVKVQVTVGEQHIGKLKQGQEVKVLVPSVGQDPFTGVITNLSPAVDAKTKSFLIEVKMDNPNHVLKQGMFAEVHIITDRSEKALTVPVDAIVQKSGENYVYTVVEGTAKENKVSVGISDGKVTEITAGLTEGDQVIVLGQQGLVNGAKVIVQGGQPKGEK</sequence>
<dbReference type="PANTHER" id="PTHR30469:SF15">
    <property type="entry name" value="HLYD FAMILY OF SECRETION PROTEINS"/>
    <property type="match status" value="1"/>
</dbReference>
<dbReference type="InterPro" id="IPR058792">
    <property type="entry name" value="Beta-barrel_RND_2"/>
</dbReference>
<feature type="domain" description="CusB-like beta-barrel" evidence="5">
    <location>
        <begin position="225"/>
        <end position="297"/>
    </location>
</feature>
<dbReference type="InterPro" id="IPR058625">
    <property type="entry name" value="MdtA-like_BSH"/>
</dbReference>
<dbReference type="Gene3D" id="2.40.420.20">
    <property type="match status" value="1"/>
</dbReference>
<protein>
    <submittedName>
        <fullName evidence="7">Macrolide export protein MacA</fullName>
    </submittedName>
</protein>
<dbReference type="AlphaFoldDB" id="A0A4Y7RR48"/>
<evidence type="ECO:0000313" key="8">
    <source>
        <dbReference type="Proteomes" id="UP000297597"/>
    </source>
</evidence>
<organism evidence="7 8">
    <name type="scientific">Pelotomaculum propionicicum</name>
    <dbReference type="NCBI Taxonomy" id="258475"/>
    <lineage>
        <taxon>Bacteria</taxon>
        <taxon>Bacillati</taxon>
        <taxon>Bacillota</taxon>
        <taxon>Clostridia</taxon>
        <taxon>Eubacteriales</taxon>
        <taxon>Desulfotomaculaceae</taxon>
        <taxon>Pelotomaculum</taxon>
    </lineage>
</organism>
<dbReference type="Pfam" id="PF25989">
    <property type="entry name" value="YknX_C"/>
    <property type="match status" value="1"/>
</dbReference>
<dbReference type="Gene3D" id="2.40.50.100">
    <property type="match status" value="1"/>
</dbReference>
<evidence type="ECO:0000256" key="2">
    <source>
        <dbReference type="SAM" id="Coils"/>
    </source>
</evidence>
<keyword evidence="2" id="KW-0175">Coiled coil</keyword>
<keyword evidence="3" id="KW-0732">Signal</keyword>
<feature type="signal peptide" evidence="3">
    <location>
        <begin position="1"/>
        <end position="21"/>
    </location>
</feature>
<dbReference type="Gene3D" id="1.10.287.470">
    <property type="entry name" value="Helix hairpin bin"/>
    <property type="match status" value="1"/>
</dbReference>
<dbReference type="NCBIfam" id="TIGR01730">
    <property type="entry name" value="RND_mfp"/>
    <property type="match status" value="1"/>
</dbReference>
<feature type="coiled-coil region" evidence="2">
    <location>
        <begin position="106"/>
        <end position="133"/>
    </location>
</feature>
<gene>
    <name evidence="7" type="primary">macA_6</name>
    <name evidence="7" type="ORF">Pmgp_01673</name>
</gene>
<comment type="caution">
    <text evidence="7">The sequence shown here is derived from an EMBL/GenBank/DDBJ whole genome shotgun (WGS) entry which is preliminary data.</text>
</comment>
<dbReference type="EMBL" id="QFFZ01000014">
    <property type="protein sequence ID" value="TEB11485.1"/>
    <property type="molecule type" value="Genomic_DNA"/>
</dbReference>
<evidence type="ECO:0000256" key="3">
    <source>
        <dbReference type="SAM" id="SignalP"/>
    </source>
</evidence>
<dbReference type="FunFam" id="2.40.30.170:FF:000010">
    <property type="entry name" value="Efflux RND transporter periplasmic adaptor subunit"/>
    <property type="match status" value="1"/>
</dbReference>
<feature type="chain" id="PRO_5039575540" evidence="3">
    <location>
        <begin position="22"/>
        <end position="381"/>
    </location>
</feature>
<feature type="domain" description="YknX-like C-terminal permuted SH3-like" evidence="6">
    <location>
        <begin position="304"/>
        <end position="372"/>
    </location>
</feature>
<dbReference type="Pfam" id="PF25917">
    <property type="entry name" value="BSH_RND"/>
    <property type="match status" value="1"/>
</dbReference>
<comment type="similarity">
    <text evidence="1">Belongs to the membrane fusion protein (MFP) (TC 8.A.1) family.</text>
</comment>
<dbReference type="Proteomes" id="UP000297597">
    <property type="component" value="Unassembled WGS sequence"/>
</dbReference>
<evidence type="ECO:0000313" key="7">
    <source>
        <dbReference type="EMBL" id="TEB11485.1"/>
    </source>
</evidence>
<accession>A0A4Y7RR48</accession>
<dbReference type="Pfam" id="PF25954">
    <property type="entry name" value="Beta-barrel_RND_2"/>
    <property type="match status" value="1"/>
</dbReference>
<keyword evidence="8" id="KW-1185">Reference proteome</keyword>
<dbReference type="GO" id="GO:0015562">
    <property type="term" value="F:efflux transmembrane transporter activity"/>
    <property type="evidence" value="ECO:0007669"/>
    <property type="project" value="TreeGrafter"/>
</dbReference>
<evidence type="ECO:0000259" key="4">
    <source>
        <dbReference type="Pfam" id="PF25917"/>
    </source>
</evidence>
<evidence type="ECO:0000259" key="5">
    <source>
        <dbReference type="Pfam" id="PF25954"/>
    </source>
</evidence>
<dbReference type="GO" id="GO:1990281">
    <property type="term" value="C:efflux pump complex"/>
    <property type="evidence" value="ECO:0007669"/>
    <property type="project" value="TreeGrafter"/>
</dbReference>
<dbReference type="InterPro" id="IPR006143">
    <property type="entry name" value="RND_pump_MFP"/>
</dbReference>
<feature type="domain" description="Multidrug resistance protein MdtA-like barrel-sandwich hybrid" evidence="4">
    <location>
        <begin position="67"/>
        <end position="218"/>
    </location>
</feature>
<evidence type="ECO:0000259" key="6">
    <source>
        <dbReference type="Pfam" id="PF25989"/>
    </source>
</evidence>
<evidence type="ECO:0000256" key="1">
    <source>
        <dbReference type="ARBA" id="ARBA00009477"/>
    </source>
</evidence>
<reference evidence="7 8" key="1">
    <citation type="journal article" date="2018" name="Environ. Microbiol.">
        <title>Novel energy conservation strategies and behaviour of Pelotomaculum schinkii driving syntrophic propionate catabolism.</title>
        <authorList>
            <person name="Hidalgo-Ahumada C.A.P."/>
            <person name="Nobu M.K."/>
            <person name="Narihiro T."/>
            <person name="Tamaki H."/>
            <person name="Liu W.T."/>
            <person name="Kamagata Y."/>
            <person name="Stams A.J.M."/>
            <person name="Imachi H."/>
            <person name="Sousa D.Z."/>
        </authorList>
    </citation>
    <scope>NUCLEOTIDE SEQUENCE [LARGE SCALE GENOMIC DNA]</scope>
    <source>
        <strain evidence="7 8">MGP</strain>
    </source>
</reference>
<proteinExistence type="inferred from homology"/>
<name>A0A4Y7RR48_9FIRM</name>
<dbReference type="SUPFAM" id="SSF111369">
    <property type="entry name" value="HlyD-like secretion proteins"/>
    <property type="match status" value="1"/>
</dbReference>
<dbReference type="InterPro" id="IPR058637">
    <property type="entry name" value="YknX-like_C"/>
</dbReference>
<dbReference type="Gene3D" id="2.40.30.170">
    <property type="match status" value="1"/>
</dbReference>
<dbReference type="PROSITE" id="PS51257">
    <property type="entry name" value="PROKAR_LIPOPROTEIN"/>
    <property type="match status" value="1"/>
</dbReference>
<dbReference type="PANTHER" id="PTHR30469">
    <property type="entry name" value="MULTIDRUG RESISTANCE PROTEIN MDTA"/>
    <property type="match status" value="1"/>
</dbReference>